<comment type="caution">
    <text evidence="1">The sequence shown here is derived from an EMBL/GenBank/DDBJ whole genome shotgun (WGS) entry which is preliminary data.</text>
</comment>
<proteinExistence type="predicted"/>
<gene>
    <name evidence="1" type="ORF">Tci_217495</name>
</gene>
<dbReference type="EMBL" id="BKCJ010059085">
    <property type="protein sequence ID" value="GEW45519.1"/>
    <property type="molecule type" value="Genomic_DNA"/>
</dbReference>
<reference evidence="1" key="1">
    <citation type="journal article" date="2019" name="Sci. Rep.">
        <title>Draft genome of Tanacetum cinerariifolium, the natural source of mosquito coil.</title>
        <authorList>
            <person name="Yamashiro T."/>
            <person name="Shiraishi A."/>
            <person name="Satake H."/>
            <person name="Nakayama K."/>
        </authorList>
    </citation>
    <scope>NUCLEOTIDE SEQUENCE</scope>
</reference>
<sequence length="138" mass="16181">MSAEKYWATIEELARYEDEGWNGLVEAISLIGRSKSVFNMTSNTVYQLPSEPSRQEEFEDLVMNFILDQEETVKKLEEYMCAIGSDFIQLSLEFVGKLRDEIRIEQNRTKKIKKITMYPDTEELEPLNDHKFSKTLTK</sequence>
<organism evidence="1">
    <name type="scientific">Tanacetum cinerariifolium</name>
    <name type="common">Dalmatian daisy</name>
    <name type="synonym">Chrysanthemum cinerariifolium</name>
    <dbReference type="NCBI Taxonomy" id="118510"/>
    <lineage>
        <taxon>Eukaryota</taxon>
        <taxon>Viridiplantae</taxon>
        <taxon>Streptophyta</taxon>
        <taxon>Embryophyta</taxon>
        <taxon>Tracheophyta</taxon>
        <taxon>Spermatophyta</taxon>
        <taxon>Magnoliopsida</taxon>
        <taxon>eudicotyledons</taxon>
        <taxon>Gunneridae</taxon>
        <taxon>Pentapetalae</taxon>
        <taxon>asterids</taxon>
        <taxon>campanulids</taxon>
        <taxon>Asterales</taxon>
        <taxon>Asteraceae</taxon>
        <taxon>Asteroideae</taxon>
        <taxon>Anthemideae</taxon>
        <taxon>Anthemidinae</taxon>
        <taxon>Tanacetum</taxon>
    </lineage>
</organism>
<evidence type="ECO:0000313" key="1">
    <source>
        <dbReference type="EMBL" id="GEW45519.1"/>
    </source>
</evidence>
<accession>A0A699H250</accession>
<protein>
    <submittedName>
        <fullName evidence="1">Uncharacterized protein</fullName>
    </submittedName>
</protein>
<dbReference type="AlphaFoldDB" id="A0A699H250"/>
<name>A0A699H250_TANCI</name>